<proteinExistence type="predicted"/>
<dbReference type="EMBL" id="UOGJ01000045">
    <property type="protein sequence ID" value="VAX35326.1"/>
    <property type="molecule type" value="Genomic_DNA"/>
</dbReference>
<keyword evidence="1" id="KW-0812">Transmembrane</keyword>
<reference evidence="2" key="1">
    <citation type="submission" date="2018-06" db="EMBL/GenBank/DDBJ databases">
        <authorList>
            <person name="Zhirakovskaya E."/>
        </authorList>
    </citation>
    <scope>NUCLEOTIDE SEQUENCE</scope>
</reference>
<keyword evidence="1" id="KW-1133">Transmembrane helix</keyword>
<keyword evidence="1" id="KW-0472">Membrane</keyword>
<evidence type="ECO:0000256" key="1">
    <source>
        <dbReference type="SAM" id="Phobius"/>
    </source>
</evidence>
<protein>
    <submittedName>
        <fullName evidence="2">Uncharacterized protein</fullName>
    </submittedName>
</protein>
<organism evidence="2">
    <name type="scientific">hydrothermal vent metagenome</name>
    <dbReference type="NCBI Taxonomy" id="652676"/>
    <lineage>
        <taxon>unclassified sequences</taxon>
        <taxon>metagenomes</taxon>
        <taxon>ecological metagenomes</taxon>
    </lineage>
</organism>
<feature type="transmembrane region" description="Helical" evidence="1">
    <location>
        <begin position="68"/>
        <end position="86"/>
    </location>
</feature>
<name>A0A3B1CXE2_9ZZZZ</name>
<accession>A0A3B1CXE2</accession>
<gene>
    <name evidence="2" type="ORF">MNBD_UNCLBAC01-608</name>
</gene>
<feature type="transmembrane region" description="Helical" evidence="1">
    <location>
        <begin position="98"/>
        <end position="116"/>
    </location>
</feature>
<dbReference type="AlphaFoldDB" id="A0A3B1CXE2"/>
<sequence>MSAQYIWMELIVLLFWGKAQYNLKCFKCMKDVIVQIDFGSRCVIYNWSYSCGSCGYKDNENFSFLDKIVSCFVIPVPLVVGFIPVIQKVSGSFQEKYHFILFAGVFLFLFLFGMFLSKKFTKFRVKHYLKNNFNNA</sequence>
<evidence type="ECO:0000313" key="2">
    <source>
        <dbReference type="EMBL" id="VAX35326.1"/>
    </source>
</evidence>